<evidence type="ECO:0008006" key="4">
    <source>
        <dbReference type="Google" id="ProtNLM"/>
    </source>
</evidence>
<accession>A0A2Z6RXK6</accession>
<name>A0A2Z6RXK6_9GLOM</name>
<evidence type="ECO:0000313" key="2">
    <source>
        <dbReference type="EMBL" id="GES84369.1"/>
    </source>
</evidence>
<dbReference type="STRING" id="94130.A0A2Z6RXK6"/>
<dbReference type="OrthoDB" id="2355492at2759"/>
<sequence length="104" mass="12409">MSNWARNKGFNVIKDHVDQREGVIRRRTYIYEHERSFESHSKKETSSKKISCPWRVNISCPEANNPDSAIFVNKIVDDHNHNLRIESILFEQNKRFSEEMMEDI</sequence>
<comment type="caution">
    <text evidence="1">The sequence shown here is derived from an EMBL/GenBank/DDBJ whole genome shotgun (WGS) entry which is preliminary data.</text>
</comment>
<organism evidence="1 3">
    <name type="scientific">Rhizophagus clarus</name>
    <dbReference type="NCBI Taxonomy" id="94130"/>
    <lineage>
        <taxon>Eukaryota</taxon>
        <taxon>Fungi</taxon>
        <taxon>Fungi incertae sedis</taxon>
        <taxon>Mucoromycota</taxon>
        <taxon>Glomeromycotina</taxon>
        <taxon>Glomeromycetes</taxon>
        <taxon>Glomerales</taxon>
        <taxon>Glomeraceae</taxon>
        <taxon>Rhizophagus</taxon>
    </lineage>
</organism>
<proteinExistence type="predicted"/>
<dbReference type="EMBL" id="BLAL01000080">
    <property type="protein sequence ID" value="GES84369.1"/>
    <property type="molecule type" value="Genomic_DNA"/>
</dbReference>
<dbReference type="EMBL" id="BEXD01002042">
    <property type="protein sequence ID" value="GBB96796.1"/>
    <property type="molecule type" value="Genomic_DNA"/>
</dbReference>
<keyword evidence="3" id="KW-1185">Reference proteome</keyword>
<dbReference type="Proteomes" id="UP000247702">
    <property type="component" value="Unassembled WGS sequence"/>
</dbReference>
<protein>
    <recommendedName>
        <fullName evidence="4">FAR1 domain-containing protein</fullName>
    </recommendedName>
</protein>
<evidence type="ECO:0000313" key="3">
    <source>
        <dbReference type="Proteomes" id="UP000247702"/>
    </source>
</evidence>
<evidence type="ECO:0000313" key="1">
    <source>
        <dbReference type="EMBL" id="GBB96796.1"/>
    </source>
</evidence>
<gene>
    <name evidence="2" type="ORF">RCL2_001148900</name>
    <name evidence="1" type="ORF">RclHR1_28360004</name>
</gene>
<reference evidence="2" key="2">
    <citation type="submission" date="2019-10" db="EMBL/GenBank/DDBJ databases">
        <title>Conservation and host-specific expression of non-tandemly repeated heterogenous ribosome RNA gene in arbuscular mycorrhizal fungi.</title>
        <authorList>
            <person name="Maeda T."/>
            <person name="Kobayashi Y."/>
            <person name="Nakagawa T."/>
            <person name="Ezawa T."/>
            <person name="Yamaguchi K."/>
            <person name="Bino T."/>
            <person name="Nishimoto Y."/>
            <person name="Shigenobu S."/>
            <person name="Kawaguchi M."/>
        </authorList>
    </citation>
    <scope>NUCLEOTIDE SEQUENCE</scope>
    <source>
        <strain evidence="2">HR1</strain>
    </source>
</reference>
<dbReference type="AlphaFoldDB" id="A0A2Z6RXK6"/>
<reference evidence="1 3" key="1">
    <citation type="submission" date="2017-11" db="EMBL/GenBank/DDBJ databases">
        <title>The genome of Rhizophagus clarus HR1 reveals common genetic basis of auxotrophy among arbuscular mycorrhizal fungi.</title>
        <authorList>
            <person name="Kobayashi Y."/>
        </authorList>
    </citation>
    <scope>NUCLEOTIDE SEQUENCE [LARGE SCALE GENOMIC DNA]</scope>
    <source>
        <strain evidence="1 3">HR1</strain>
    </source>
</reference>
<dbReference type="Proteomes" id="UP000615446">
    <property type="component" value="Unassembled WGS sequence"/>
</dbReference>